<dbReference type="InterPro" id="IPR027417">
    <property type="entry name" value="P-loop_NTPase"/>
</dbReference>
<dbReference type="Pfam" id="PF09140">
    <property type="entry name" value="MipZ"/>
    <property type="match status" value="1"/>
</dbReference>
<name>A0ABV7D131_9PROT</name>
<gene>
    <name evidence="2" type="ORF">ACFOKA_02230</name>
</gene>
<dbReference type="InterPro" id="IPR015223">
    <property type="entry name" value="MipZ"/>
</dbReference>
<protein>
    <submittedName>
        <fullName evidence="2">Division plane positioning ATPase MipZ</fullName>
    </submittedName>
</protein>
<feature type="region of interest" description="Disordered" evidence="1">
    <location>
        <begin position="1"/>
        <end position="22"/>
    </location>
</feature>
<keyword evidence="3" id="KW-1185">Reference proteome</keyword>
<dbReference type="Proteomes" id="UP001595444">
    <property type="component" value="Unassembled WGS sequence"/>
</dbReference>
<accession>A0ABV7D131</accession>
<evidence type="ECO:0000313" key="3">
    <source>
        <dbReference type="Proteomes" id="UP001595444"/>
    </source>
</evidence>
<reference evidence="3" key="1">
    <citation type="journal article" date="2019" name="Int. J. Syst. Evol. Microbiol.">
        <title>The Global Catalogue of Microorganisms (GCM) 10K type strain sequencing project: providing services to taxonomists for standard genome sequencing and annotation.</title>
        <authorList>
            <consortium name="The Broad Institute Genomics Platform"/>
            <consortium name="The Broad Institute Genome Sequencing Center for Infectious Disease"/>
            <person name="Wu L."/>
            <person name="Ma J."/>
        </authorList>
    </citation>
    <scope>NUCLEOTIDE SEQUENCE [LARGE SCALE GENOMIC DNA]</scope>
    <source>
        <strain evidence="3">KCTC 62164</strain>
    </source>
</reference>
<dbReference type="EMBL" id="JBHRSL010000002">
    <property type="protein sequence ID" value="MFC3050713.1"/>
    <property type="molecule type" value="Genomic_DNA"/>
</dbReference>
<dbReference type="RefSeq" id="WP_228073496.1">
    <property type="nucleotide sequence ID" value="NZ_CP061205.1"/>
</dbReference>
<feature type="compositionally biased region" description="Polar residues" evidence="1">
    <location>
        <begin position="1"/>
        <end position="17"/>
    </location>
</feature>
<evidence type="ECO:0000313" key="2">
    <source>
        <dbReference type="EMBL" id="MFC3050713.1"/>
    </source>
</evidence>
<sequence>MPDTNNTTMPEKGTSSEGSRRPYLIVLGNEKGGSGKSTTAMHIVVALLREGHRVGTIDLDARQKSLTRYIENRRAYSAEAQDLTLPMPIEKVVPKSALRSADAAEADEKARFEAAYFELSDKVDVVVIDCPGSDTYLSRLAHTAADTLVTPVNDSFVDLDLLARVNPETHAVLGPSLYSEMVWKARQRRAVADGGKIDWVILRNRVGALHAKNKERVETVLGELAKRIGVRYIPGLGERVIYRELFLNGLTLMDLKEAGGIDGQGLSMSHVAARHEVRKLVDALNLPFRHRKAS</sequence>
<dbReference type="Gene3D" id="3.40.50.300">
    <property type="entry name" value="P-loop containing nucleotide triphosphate hydrolases"/>
    <property type="match status" value="1"/>
</dbReference>
<dbReference type="CDD" id="cd02042">
    <property type="entry name" value="ParAB_family"/>
    <property type="match status" value="1"/>
</dbReference>
<evidence type="ECO:0000256" key="1">
    <source>
        <dbReference type="SAM" id="MobiDB-lite"/>
    </source>
</evidence>
<dbReference type="PANTHER" id="PTHR13696">
    <property type="entry name" value="P-LOOP CONTAINING NUCLEOSIDE TRIPHOSPHATE HYDROLASE"/>
    <property type="match status" value="1"/>
</dbReference>
<proteinExistence type="predicted"/>
<comment type="caution">
    <text evidence="2">The sequence shown here is derived from an EMBL/GenBank/DDBJ whole genome shotgun (WGS) entry which is preliminary data.</text>
</comment>
<organism evidence="2 3">
    <name type="scientific">Kordiimonas pumila</name>
    <dbReference type="NCBI Taxonomy" id="2161677"/>
    <lineage>
        <taxon>Bacteria</taxon>
        <taxon>Pseudomonadati</taxon>
        <taxon>Pseudomonadota</taxon>
        <taxon>Alphaproteobacteria</taxon>
        <taxon>Kordiimonadales</taxon>
        <taxon>Kordiimonadaceae</taxon>
        <taxon>Kordiimonas</taxon>
    </lineage>
</organism>
<dbReference type="SUPFAM" id="SSF52540">
    <property type="entry name" value="P-loop containing nucleoside triphosphate hydrolases"/>
    <property type="match status" value="1"/>
</dbReference>
<dbReference type="PANTHER" id="PTHR13696:SF96">
    <property type="entry name" value="COBQ_COBB_MIND_PARA NUCLEOTIDE BINDING DOMAIN-CONTAINING PROTEIN"/>
    <property type="match status" value="1"/>
</dbReference>
<dbReference type="InterPro" id="IPR050678">
    <property type="entry name" value="DNA_Partitioning_ATPase"/>
</dbReference>